<accession>A0A1G6IHR3</accession>
<evidence type="ECO:0000256" key="3">
    <source>
        <dbReference type="SAM" id="Phobius"/>
    </source>
</evidence>
<keyword evidence="3" id="KW-1133">Transmembrane helix</keyword>
<sequence>MTSGTLSASALDLHGISRAAFDLIVASEVTSEAYYIKHYRWPEWPGEQSGVTGGVGYDFGTQSKAQILADWSGKIPDVMVKALAKCAGITGPAASPLAKKLRDVVDIPWDAALDVFSNHDVPRYLGMLFRACPGARDLAPDCVGALLSIVFNRGAGGFSSSAPRFAEMRQVKAALASGDLARIPGLIKSMKRLWPNSRGLRDRRDAEAALFERGLEQGHPAEHARLADIPAPADPDVVAHVQARLRELGYFDVGQVDGSLEPQGRAEAAILAFRNDHGLPLTPSIDDQLLAELGRATPRQVSETRAAATTEDLRDQGSETVALTDRIKGFAGKLFGGSTGLGTAGALAWVTDRATQVSAAKDAVGGLGLTPEVGLVILAGIVVLAIVAGVGVLAWHFADTIERKRVADYRVGKNT</sequence>
<reference evidence="4 5" key="1">
    <citation type="submission" date="2016-10" db="EMBL/GenBank/DDBJ databases">
        <authorList>
            <person name="de Groot N.N."/>
        </authorList>
    </citation>
    <scope>NUCLEOTIDE SEQUENCE [LARGE SCALE GENOMIC DNA]</scope>
    <source>
        <strain evidence="4 5">R5</strain>
    </source>
</reference>
<name>A0A1G6IHR3_9BRAD</name>
<dbReference type="CDD" id="cd16904">
    <property type="entry name" value="pesticin_lyz-like"/>
    <property type="match status" value="1"/>
</dbReference>
<dbReference type="InterPro" id="IPR023346">
    <property type="entry name" value="Lysozyme-like_dom_sf"/>
</dbReference>
<protein>
    <recommendedName>
        <fullName evidence="6">Peptidoglycan binding-like domain-containing protein</fullName>
    </recommendedName>
</protein>
<keyword evidence="3" id="KW-0812">Transmembrane</keyword>
<dbReference type="SUPFAM" id="SSF53955">
    <property type="entry name" value="Lysozyme-like"/>
    <property type="match status" value="1"/>
</dbReference>
<keyword evidence="1" id="KW-0929">Antimicrobial</keyword>
<dbReference type="Gene3D" id="1.10.530.40">
    <property type="match status" value="1"/>
</dbReference>
<evidence type="ECO:0008006" key="6">
    <source>
        <dbReference type="Google" id="ProtNLM"/>
    </source>
</evidence>
<evidence type="ECO:0000313" key="5">
    <source>
        <dbReference type="Proteomes" id="UP000199245"/>
    </source>
</evidence>
<dbReference type="SUPFAM" id="SSF47090">
    <property type="entry name" value="PGBD-like"/>
    <property type="match status" value="1"/>
</dbReference>
<dbReference type="InterPro" id="IPR023347">
    <property type="entry name" value="Lysozyme_dom_sf"/>
</dbReference>
<gene>
    <name evidence="4" type="ORF">SAMN05216337_1001155</name>
</gene>
<organism evidence="4 5">
    <name type="scientific">Bradyrhizobium brasilense</name>
    <dbReference type="NCBI Taxonomy" id="1419277"/>
    <lineage>
        <taxon>Bacteria</taxon>
        <taxon>Pseudomonadati</taxon>
        <taxon>Pseudomonadota</taxon>
        <taxon>Alphaproteobacteria</taxon>
        <taxon>Hyphomicrobiales</taxon>
        <taxon>Nitrobacteraceae</taxon>
        <taxon>Bradyrhizobium</taxon>
    </lineage>
</organism>
<dbReference type="GO" id="GO:0042742">
    <property type="term" value="P:defense response to bacterium"/>
    <property type="evidence" value="ECO:0007669"/>
    <property type="project" value="UniProtKB-KW"/>
</dbReference>
<dbReference type="RefSeq" id="WP_092077574.1">
    <property type="nucleotide sequence ID" value="NZ_FMZW01000001.1"/>
</dbReference>
<dbReference type="EMBL" id="FMZW01000001">
    <property type="protein sequence ID" value="SDC06122.1"/>
    <property type="molecule type" value="Genomic_DNA"/>
</dbReference>
<dbReference type="Gene3D" id="1.10.101.10">
    <property type="entry name" value="PGBD-like superfamily/PGBD"/>
    <property type="match status" value="1"/>
</dbReference>
<keyword evidence="3" id="KW-0472">Membrane</keyword>
<dbReference type="AlphaFoldDB" id="A0A1G6IHR3"/>
<dbReference type="GO" id="GO:0003796">
    <property type="term" value="F:lysozyme activity"/>
    <property type="evidence" value="ECO:0007669"/>
    <property type="project" value="InterPro"/>
</dbReference>
<dbReference type="InterPro" id="IPR036365">
    <property type="entry name" value="PGBD-like_sf"/>
</dbReference>
<dbReference type="GO" id="GO:0031640">
    <property type="term" value="P:killing of cells of another organism"/>
    <property type="evidence" value="ECO:0007669"/>
    <property type="project" value="UniProtKB-KW"/>
</dbReference>
<dbReference type="InterPro" id="IPR036366">
    <property type="entry name" value="PGBDSf"/>
</dbReference>
<dbReference type="Proteomes" id="UP000199245">
    <property type="component" value="Unassembled WGS sequence"/>
</dbReference>
<evidence type="ECO:0000256" key="2">
    <source>
        <dbReference type="ARBA" id="ARBA00022638"/>
    </source>
</evidence>
<keyword evidence="2" id="KW-0081">Bacteriolytic enzyme</keyword>
<evidence type="ECO:0000256" key="1">
    <source>
        <dbReference type="ARBA" id="ARBA00022529"/>
    </source>
</evidence>
<proteinExistence type="predicted"/>
<evidence type="ECO:0000313" key="4">
    <source>
        <dbReference type="EMBL" id="SDC06122.1"/>
    </source>
</evidence>
<feature type="transmembrane region" description="Helical" evidence="3">
    <location>
        <begin position="373"/>
        <end position="395"/>
    </location>
</feature>